<dbReference type="Proteomes" id="UP000011859">
    <property type="component" value="Chromosome"/>
</dbReference>
<dbReference type="AlphaFoldDB" id="M4NAB5"/>
<keyword evidence="3" id="KW-0560">Oxidoreductase</keyword>
<keyword evidence="4" id="KW-0802">TPR repeat</keyword>
<accession>M4NAB5</accession>
<evidence type="ECO:0000256" key="2">
    <source>
        <dbReference type="ARBA" id="ARBA00022964"/>
    </source>
</evidence>
<keyword evidence="2" id="KW-0223">Dioxygenase</keyword>
<evidence type="ECO:0000256" key="4">
    <source>
        <dbReference type="PROSITE-ProRule" id="PRU00339"/>
    </source>
</evidence>
<dbReference type="Pfam" id="PF14559">
    <property type="entry name" value="TPR_19"/>
    <property type="match status" value="1"/>
</dbReference>
<proteinExistence type="inferred from homology"/>
<dbReference type="GO" id="GO:0051213">
    <property type="term" value="F:dioxygenase activity"/>
    <property type="evidence" value="ECO:0007669"/>
    <property type="project" value="UniProtKB-KW"/>
</dbReference>
<dbReference type="EMBL" id="CP003470">
    <property type="protein sequence ID" value="AGG87395.1"/>
    <property type="molecule type" value="Genomic_DNA"/>
</dbReference>
<dbReference type="HOGENOM" id="CLU_034033_1_0_6"/>
<comment type="similarity">
    <text evidence="1">Belongs to the aspartyl/asparaginyl beta-hydroxylase family.</text>
</comment>
<organism evidence="6 7">
    <name type="scientific">Rhodanobacter denitrificans</name>
    <dbReference type="NCBI Taxonomy" id="666685"/>
    <lineage>
        <taxon>Bacteria</taxon>
        <taxon>Pseudomonadati</taxon>
        <taxon>Pseudomonadota</taxon>
        <taxon>Gammaproteobacteria</taxon>
        <taxon>Lysobacterales</taxon>
        <taxon>Rhodanobacteraceae</taxon>
        <taxon>Rhodanobacter</taxon>
    </lineage>
</organism>
<dbReference type="KEGG" id="rhd:R2APBS1_0218"/>
<dbReference type="SUPFAM" id="SSF51197">
    <property type="entry name" value="Clavaminate synthase-like"/>
    <property type="match status" value="1"/>
</dbReference>
<dbReference type="SUPFAM" id="SSF48452">
    <property type="entry name" value="TPR-like"/>
    <property type="match status" value="1"/>
</dbReference>
<dbReference type="STRING" id="666685.R2APBS1_0218"/>
<dbReference type="InterPro" id="IPR019734">
    <property type="entry name" value="TPR_rpt"/>
</dbReference>
<evidence type="ECO:0000256" key="1">
    <source>
        <dbReference type="ARBA" id="ARBA00007730"/>
    </source>
</evidence>
<evidence type="ECO:0000313" key="6">
    <source>
        <dbReference type="EMBL" id="AGG87395.1"/>
    </source>
</evidence>
<dbReference type="eggNOG" id="COG3555">
    <property type="taxonomic scope" value="Bacteria"/>
</dbReference>
<feature type="repeat" description="TPR" evidence="4">
    <location>
        <begin position="50"/>
        <end position="83"/>
    </location>
</feature>
<evidence type="ECO:0000313" key="7">
    <source>
        <dbReference type="Proteomes" id="UP000011859"/>
    </source>
</evidence>
<protein>
    <submittedName>
        <fullName evidence="6">Aspartyl/Asparaginyl beta-hydroxylase</fullName>
    </submittedName>
</protein>
<reference evidence="6 7" key="1">
    <citation type="submission" date="2012-04" db="EMBL/GenBank/DDBJ databases">
        <title>Complete genome of Rhodanobacter sp. 2APBS1.</title>
        <authorList>
            <consortium name="US DOE Joint Genome Institute"/>
            <person name="Huntemann M."/>
            <person name="Wei C.-L."/>
            <person name="Han J."/>
            <person name="Detter J.C."/>
            <person name="Han C."/>
            <person name="Tapia R."/>
            <person name="Munk A.C.C."/>
            <person name="Chen A."/>
            <person name="Krypides N."/>
            <person name="Mavromatis K."/>
            <person name="Markowitz V."/>
            <person name="Szeto E."/>
            <person name="Ivanova N."/>
            <person name="Mikhailova N."/>
            <person name="Ovchinnikova G."/>
            <person name="Pagani I."/>
            <person name="Pati A."/>
            <person name="Goodwin L."/>
            <person name="Peters L."/>
            <person name="Pitluck S."/>
            <person name="Woyke T."/>
            <person name="Prakash O."/>
            <person name="Elkins J."/>
            <person name="Brown S."/>
            <person name="Palumbo A."/>
            <person name="Hemme C."/>
            <person name="Zhou J."/>
            <person name="Watson D."/>
            <person name="Jardine P."/>
            <person name="Kostka J."/>
            <person name="Green S."/>
        </authorList>
    </citation>
    <scope>NUCLEOTIDE SEQUENCE [LARGE SCALE GENOMIC DNA]</scope>
    <source>
        <strain evidence="6 7">2APBS1</strain>
    </source>
</reference>
<dbReference type="InterPro" id="IPR027443">
    <property type="entry name" value="IPNS-like_sf"/>
</dbReference>
<evidence type="ECO:0000256" key="3">
    <source>
        <dbReference type="ARBA" id="ARBA00023002"/>
    </source>
</evidence>
<dbReference type="PROSITE" id="PS50005">
    <property type="entry name" value="TPR"/>
    <property type="match status" value="2"/>
</dbReference>
<keyword evidence="7" id="KW-1185">Reference proteome</keyword>
<dbReference type="GO" id="GO:0016020">
    <property type="term" value="C:membrane"/>
    <property type="evidence" value="ECO:0007669"/>
    <property type="project" value="TreeGrafter"/>
</dbReference>
<dbReference type="Gene3D" id="1.25.40.10">
    <property type="entry name" value="Tetratricopeptide repeat domain"/>
    <property type="match status" value="1"/>
</dbReference>
<dbReference type="Gene3D" id="2.60.120.330">
    <property type="entry name" value="B-lactam Antibiotic, Isopenicillin N Synthase, Chain"/>
    <property type="match status" value="1"/>
</dbReference>
<dbReference type="PANTHER" id="PTHR46332">
    <property type="entry name" value="ASPARTATE BETA-HYDROXYLASE DOMAIN-CONTAINING PROTEIN 2"/>
    <property type="match status" value="1"/>
</dbReference>
<feature type="repeat" description="TPR" evidence="4">
    <location>
        <begin position="84"/>
        <end position="117"/>
    </location>
</feature>
<dbReference type="eggNOG" id="COG0457">
    <property type="taxonomic scope" value="Bacteria"/>
</dbReference>
<dbReference type="InterPro" id="IPR051821">
    <property type="entry name" value="Asp/Asn_beta-hydroxylase"/>
</dbReference>
<dbReference type="InterPro" id="IPR011990">
    <property type="entry name" value="TPR-like_helical_dom_sf"/>
</dbReference>
<dbReference type="RefSeq" id="WP_015446515.1">
    <property type="nucleotide sequence ID" value="NC_020541.1"/>
</dbReference>
<dbReference type="SMART" id="SM00028">
    <property type="entry name" value="TPR"/>
    <property type="match status" value="2"/>
</dbReference>
<sequence>MQSIGQAGMTTTSGAESDPILRARGEVMVHRAQAAEALYRKALETQPDNAEALNFVAMCELGRGEFDSAREHLEKAVHIDPEEANFRKNLGILQLALGHAQDAIDTFDQVIAMDPKELSAPLHRAAALEQLGSTYDATAAYYHAIATAQAAFSWRNRNTTPPVLQPVVRHAIDYIQRNQQQIFMELMQPVRAQYGAAALARVEQGLAIYLKHAAAQYPDPRQSCAFFYIPGLSAEPMLDAAHMPGMVALATAGDTWLAELDTAAAEQLGEPYFGTHDLALLREQGVLDGDTGARLTAWFLYRNGDREPAARQHLPRSLAAVESLPQRVQVENLGPNVYFATLAPGTHILPSRGITNARVNMEIPLQVDGRCVRSVAGHEETWRMGACVAYDGSFAHELWNHGPGPCTALVLDAWHPELSAAERAALPLLFEGISQFHMAAGVEPPFGN</sequence>
<feature type="domain" description="Aspartyl/asparaginy/proline hydroxylase" evidence="5">
    <location>
        <begin position="297"/>
        <end position="416"/>
    </location>
</feature>
<dbReference type="PANTHER" id="PTHR46332:SF5">
    <property type="entry name" value="ASPARTATE BETA-HYDROXYLASE DOMAIN CONTAINING 2"/>
    <property type="match status" value="1"/>
</dbReference>
<gene>
    <name evidence="6" type="ORF">R2APBS1_0218</name>
</gene>
<dbReference type="InterPro" id="IPR007803">
    <property type="entry name" value="Asp/Arg/Pro-Hydrxlase"/>
</dbReference>
<dbReference type="Pfam" id="PF05118">
    <property type="entry name" value="Asp_Arg_Hydrox"/>
    <property type="match status" value="1"/>
</dbReference>
<name>M4NAB5_9GAMM</name>
<evidence type="ECO:0000259" key="5">
    <source>
        <dbReference type="Pfam" id="PF05118"/>
    </source>
</evidence>